<keyword evidence="3" id="KW-1185">Reference proteome</keyword>
<organism evidence="2">
    <name type="scientific">Medioppia subpectinata</name>
    <dbReference type="NCBI Taxonomy" id="1979941"/>
    <lineage>
        <taxon>Eukaryota</taxon>
        <taxon>Metazoa</taxon>
        <taxon>Ecdysozoa</taxon>
        <taxon>Arthropoda</taxon>
        <taxon>Chelicerata</taxon>
        <taxon>Arachnida</taxon>
        <taxon>Acari</taxon>
        <taxon>Acariformes</taxon>
        <taxon>Sarcoptiformes</taxon>
        <taxon>Oribatida</taxon>
        <taxon>Brachypylina</taxon>
        <taxon>Oppioidea</taxon>
        <taxon>Oppiidae</taxon>
        <taxon>Medioppia</taxon>
    </lineage>
</organism>
<proteinExistence type="predicted"/>
<sequence length="122" mass="13477">GTDTNPVFKKLSALGRRVDGVESEREDETIHDEPPASALHRRRALVPPKLITDGYESATEDAEPHPLNAPNTNFLGEPVNHKNRRRSSIVVIPPMQICPDNFDGSTQCLSLGDGMYQKLPFS</sequence>
<protein>
    <submittedName>
        <fullName evidence="2">Uncharacterized protein</fullName>
    </submittedName>
</protein>
<feature type="region of interest" description="Disordered" evidence="1">
    <location>
        <begin position="17"/>
        <end position="38"/>
    </location>
</feature>
<feature type="region of interest" description="Disordered" evidence="1">
    <location>
        <begin position="57"/>
        <end position="80"/>
    </location>
</feature>
<evidence type="ECO:0000313" key="2">
    <source>
        <dbReference type="EMBL" id="CAD7633555.1"/>
    </source>
</evidence>
<feature type="non-terminal residue" evidence="2">
    <location>
        <position position="1"/>
    </location>
</feature>
<name>A0A7R9Q5Y5_9ACAR</name>
<dbReference type="Proteomes" id="UP000759131">
    <property type="component" value="Unassembled WGS sequence"/>
</dbReference>
<accession>A0A7R9Q5Y5</accession>
<dbReference type="EMBL" id="OC867512">
    <property type="protein sequence ID" value="CAD7633555.1"/>
    <property type="molecule type" value="Genomic_DNA"/>
</dbReference>
<evidence type="ECO:0000256" key="1">
    <source>
        <dbReference type="SAM" id="MobiDB-lite"/>
    </source>
</evidence>
<dbReference type="OrthoDB" id="5585231at2759"/>
<evidence type="ECO:0000313" key="3">
    <source>
        <dbReference type="Proteomes" id="UP000759131"/>
    </source>
</evidence>
<dbReference type="EMBL" id="CAJPIZ010012937">
    <property type="protein sequence ID" value="CAG2113985.1"/>
    <property type="molecule type" value="Genomic_DNA"/>
</dbReference>
<dbReference type="AlphaFoldDB" id="A0A7R9Q5Y5"/>
<gene>
    <name evidence="2" type="ORF">OSB1V03_LOCUS13952</name>
</gene>
<reference evidence="2" key="1">
    <citation type="submission" date="2020-11" db="EMBL/GenBank/DDBJ databases">
        <authorList>
            <person name="Tran Van P."/>
        </authorList>
    </citation>
    <scope>NUCLEOTIDE SEQUENCE</scope>
</reference>